<dbReference type="GO" id="GO:0005789">
    <property type="term" value="C:endoplasmic reticulum membrane"/>
    <property type="evidence" value="ECO:0007669"/>
    <property type="project" value="UniProtKB-SubCell"/>
</dbReference>
<keyword evidence="2 5" id="KW-0812">Transmembrane</keyword>
<comment type="catalytic activity">
    <reaction evidence="5">
        <text>[protein]-C-terminal S-[(2E,6E)-farnesyl]-L-cysteine + S-adenosyl-L-methionine = [protein]-C-terminal S-[(2E,6E)-farnesyl]-L-cysteine methyl ester + S-adenosyl-L-homocysteine</text>
        <dbReference type="Rhea" id="RHEA:21672"/>
        <dbReference type="Rhea" id="RHEA-COMP:12125"/>
        <dbReference type="Rhea" id="RHEA-COMP:12126"/>
        <dbReference type="ChEBI" id="CHEBI:57856"/>
        <dbReference type="ChEBI" id="CHEBI:59789"/>
        <dbReference type="ChEBI" id="CHEBI:90510"/>
        <dbReference type="ChEBI" id="CHEBI:90511"/>
        <dbReference type="EC" id="2.1.1.100"/>
    </reaction>
</comment>
<dbReference type="GO" id="GO:0032259">
    <property type="term" value="P:methylation"/>
    <property type="evidence" value="ECO:0007669"/>
    <property type="project" value="UniProtKB-KW"/>
</dbReference>
<proteinExistence type="inferred from homology"/>
<evidence type="ECO:0000256" key="1">
    <source>
        <dbReference type="ARBA" id="ARBA00004141"/>
    </source>
</evidence>
<keyword evidence="5" id="KW-0256">Endoplasmic reticulum</keyword>
<dbReference type="Pfam" id="PF04140">
    <property type="entry name" value="ICMT"/>
    <property type="match status" value="1"/>
</dbReference>
<keyword evidence="3 5" id="KW-1133">Transmembrane helix</keyword>
<dbReference type="InterPro" id="IPR007269">
    <property type="entry name" value="ICMT_MeTrfase"/>
</dbReference>
<keyword evidence="5" id="KW-0489">Methyltransferase</keyword>
<dbReference type="OrthoDB" id="422086at2759"/>
<keyword evidence="7" id="KW-1185">Reference proteome</keyword>
<keyword evidence="5" id="KW-0808">Transferase</keyword>
<name>A0A8H5B0B4_9AGAR</name>
<evidence type="ECO:0000256" key="5">
    <source>
        <dbReference type="RuleBase" id="RU362022"/>
    </source>
</evidence>
<feature type="transmembrane region" description="Helical" evidence="5">
    <location>
        <begin position="94"/>
        <end position="116"/>
    </location>
</feature>
<keyword evidence="4 5" id="KW-0472">Membrane</keyword>
<gene>
    <name evidence="6" type="ORF">D9619_011941</name>
</gene>
<dbReference type="Gene3D" id="1.20.120.1630">
    <property type="match status" value="1"/>
</dbReference>
<evidence type="ECO:0000256" key="4">
    <source>
        <dbReference type="ARBA" id="ARBA00023136"/>
    </source>
</evidence>
<keyword evidence="5" id="KW-0949">S-adenosyl-L-methionine</keyword>
<comment type="subcellular location">
    <subcellularLocation>
        <location evidence="5">Endoplasmic reticulum membrane</location>
        <topology evidence="5">Multi-pass membrane protein</topology>
    </subcellularLocation>
    <subcellularLocation>
        <location evidence="1">Membrane</location>
        <topology evidence="1">Multi-pass membrane protein</topology>
    </subcellularLocation>
</comment>
<comment type="caution">
    <text evidence="5">Lacks conserved residue(s) required for the propagation of feature annotation.</text>
</comment>
<accession>A0A8H5B0B4</accession>
<dbReference type="AlphaFoldDB" id="A0A8H5B0B4"/>
<dbReference type="PANTHER" id="PTHR12714">
    <property type="entry name" value="PROTEIN-S ISOPRENYLCYSTEINE O-METHYLTRANSFERASE"/>
    <property type="match status" value="1"/>
</dbReference>
<comment type="caution">
    <text evidence="6">The sequence shown here is derived from an EMBL/GenBank/DDBJ whole genome shotgun (WGS) entry which is preliminary data.</text>
</comment>
<evidence type="ECO:0000313" key="7">
    <source>
        <dbReference type="Proteomes" id="UP000567179"/>
    </source>
</evidence>
<dbReference type="Proteomes" id="UP000567179">
    <property type="component" value="Unassembled WGS sequence"/>
</dbReference>
<evidence type="ECO:0000256" key="3">
    <source>
        <dbReference type="ARBA" id="ARBA00022989"/>
    </source>
</evidence>
<dbReference type="PANTHER" id="PTHR12714:SF9">
    <property type="entry name" value="PROTEIN-S-ISOPRENYLCYSTEINE O-METHYLTRANSFERASE"/>
    <property type="match status" value="1"/>
</dbReference>
<evidence type="ECO:0000256" key="2">
    <source>
        <dbReference type="ARBA" id="ARBA00022692"/>
    </source>
</evidence>
<evidence type="ECO:0000313" key="6">
    <source>
        <dbReference type="EMBL" id="KAF5314359.1"/>
    </source>
</evidence>
<dbReference type="GO" id="GO:0004671">
    <property type="term" value="F:protein C-terminal S-isoprenylcysteine carboxyl O-methyltransferase activity"/>
    <property type="evidence" value="ECO:0007669"/>
    <property type="project" value="UniProtKB-EC"/>
</dbReference>
<dbReference type="EC" id="2.1.1.100" evidence="5"/>
<sequence length="236" mass="26416">MASLATACVIAAVTTSIHIAITSPTPSPPKKDRLKADYTPFLFVCLQVLKGSIWVHAIIELAIALSHALALNLSARERLLSILLMDQHPHSRTISIPPIRFVAGLAVVIGGCIRWLSYREMGRYFTYHVTVLKEHRLVTTGPYSFVRHPGYTGGNLVQVGLVFWHGARGSWLRESDVYKSPIAWLVLVLCSISVTLTLKLYAERPELEDALLKKEFGKQWDDWAKNVPYRFLPGIV</sequence>
<comment type="similarity">
    <text evidence="5">Belongs to the class VI-like SAM-binding methyltransferase superfamily. Isoprenylcysteine carboxyl methyltransferase family.</text>
</comment>
<organism evidence="6 7">
    <name type="scientific">Psilocybe cf. subviscida</name>
    <dbReference type="NCBI Taxonomy" id="2480587"/>
    <lineage>
        <taxon>Eukaryota</taxon>
        <taxon>Fungi</taxon>
        <taxon>Dikarya</taxon>
        <taxon>Basidiomycota</taxon>
        <taxon>Agaricomycotina</taxon>
        <taxon>Agaricomycetes</taxon>
        <taxon>Agaricomycetidae</taxon>
        <taxon>Agaricales</taxon>
        <taxon>Agaricineae</taxon>
        <taxon>Strophariaceae</taxon>
        <taxon>Psilocybe</taxon>
    </lineage>
</organism>
<dbReference type="EMBL" id="JAACJJ010000044">
    <property type="protein sequence ID" value="KAF5314359.1"/>
    <property type="molecule type" value="Genomic_DNA"/>
</dbReference>
<feature type="transmembrane region" description="Helical" evidence="5">
    <location>
        <begin position="182"/>
        <end position="202"/>
    </location>
</feature>
<reference evidence="6 7" key="1">
    <citation type="journal article" date="2020" name="ISME J.">
        <title>Uncovering the hidden diversity of litter-decomposition mechanisms in mushroom-forming fungi.</title>
        <authorList>
            <person name="Floudas D."/>
            <person name="Bentzer J."/>
            <person name="Ahren D."/>
            <person name="Johansson T."/>
            <person name="Persson P."/>
            <person name="Tunlid A."/>
        </authorList>
    </citation>
    <scope>NUCLEOTIDE SEQUENCE [LARGE SCALE GENOMIC DNA]</scope>
    <source>
        <strain evidence="6 7">CBS 101986</strain>
    </source>
</reference>
<protein>
    <recommendedName>
        <fullName evidence="5">Protein-S-isoprenylcysteine O-methyltransferase</fullName>
        <ecNumber evidence="5">2.1.1.100</ecNumber>
    </recommendedName>
</protein>
<feature type="transmembrane region" description="Helical" evidence="5">
    <location>
        <begin position="53"/>
        <end position="73"/>
    </location>
</feature>